<dbReference type="InterPro" id="IPR040836">
    <property type="entry name" value="SAVED"/>
</dbReference>
<reference evidence="3" key="1">
    <citation type="submission" date="2022-08" db="EMBL/GenBank/DDBJ databases">
        <title>Genomic Encyclopedia of Type Strains, Phase V (KMG-V): Genome sequencing to study the core and pangenomes of soil and plant-associated prokaryotes.</title>
        <authorList>
            <person name="Whitman W."/>
        </authorList>
    </citation>
    <scope>NUCLEOTIDE SEQUENCE</scope>
    <source>
        <strain evidence="3">SP3049</strain>
    </source>
</reference>
<proteinExistence type="predicted"/>
<evidence type="ECO:0000313" key="3">
    <source>
        <dbReference type="EMBL" id="MCS3709937.1"/>
    </source>
</evidence>
<dbReference type="RefSeq" id="WP_259123915.1">
    <property type="nucleotide sequence ID" value="NZ_JANTZO010000005.1"/>
</dbReference>
<name>A0A9X2Q1R6_9BACT</name>
<feature type="domain" description="SMODS-associated and fused to various effectors" evidence="2">
    <location>
        <begin position="158"/>
        <end position="356"/>
    </location>
</feature>
<accession>A0A9X2Q1R6</accession>
<dbReference type="Proteomes" id="UP001155057">
    <property type="component" value="Unassembled WGS sequence"/>
</dbReference>
<sequence>MKKMNKAYLAHIIADSPGGPRGQEGLSEELSDEFENIMLLCDTHHRLIDREEVEEHPPELLREYKREHEERIERLTGIESDHGTHILLFGTKIGTHRGEVNHDQARQAVLPDRYPNTERGIRLDLNDTGIDESSPTYWPAVKEAVNSQVGRLVDRKEGPKGNSIEHLSIFGLAPIPALAYLGRRIGDTIPADVYQRHRETGGWQWAEEKENPCSYIVDQPSDDGISKEGSGGSSDRSQESSESVAVRLSLSGDVLRADVEEALGCRPPLYTITIDKPRRDFLRLEGELRRFRKEWMSLLAEIRGAHGADVEIHLFPAVPNSVAIEVGRTQLPKSDPPISIYDHDKEKGGFTHALTLT</sequence>
<evidence type="ECO:0000256" key="1">
    <source>
        <dbReference type="SAM" id="MobiDB-lite"/>
    </source>
</evidence>
<dbReference type="Pfam" id="PF18145">
    <property type="entry name" value="SAVED"/>
    <property type="match status" value="1"/>
</dbReference>
<dbReference type="NCBIfam" id="NF033611">
    <property type="entry name" value="SAVED"/>
    <property type="match status" value="1"/>
</dbReference>
<organism evidence="3 4">
    <name type="scientific">Salinibacter ruber</name>
    <dbReference type="NCBI Taxonomy" id="146919"/>
    <lineage>
        <taxon>Bacteria</taxon>
        <taxon>Pseudomonadati</taxon>
        <taxon>Rhodothermota</taxon>
        <taxon>Rhodothermia</taxon>
        <taxon>Rhodothermales</taxon>
        <taxon>Salinibacteraceae</taxon>
        <taxon>Salinibacter</taxon>
    </lineage>
</organism>
<evidence type="ECO:0000259" key="2">
    <source>
        <dbReference type="Pfam" id="PF18145"/>
    </source>
</evidence>
<comment type="caution">
    <text evidence="3">The sequence shown here is derived from an EMBL/GenBank/DDBJ whole genome shotgun (WGS) entry which is preliminary data.</text>
</comment>
<gene>
    <name evidence="3" type="ORF">GGP61_001541</name>
</gene>
<feature type="region of interest" description="Disordered" evidence="1">
    <location>
        <begin position="217"/>
        <end position="243"/>
    </location>
</feature>
<dbReference type="AlphaFoldDB" id="A0A9X2Q1R6"/>
<dbReference type="EMBL" id="JANUAE010000004">
    <property type="protein sequence ID" value="MCS3709937.1"/>
    <property type="molecule type" value="Genomic_DNA"/>
</dbReference>
<protein>
    <recommendedName>
        <fullName evidence="2">SMODS-associated and fused to various effectors domain-containing protein</fullName>
    </recommendedName>
</protein>
<evidence type="ECO:0000313" key="4">
    <source>
        <dbReference type="Proteomes" id="UP001155057"/>
    </source>
</evidence>